<protein>
    <submittedName>
        <fullName evidence="1">Sporulation protein YyaC</fullName>
    </submittedName>
</protein>
<organism evidence="1 2">
    <name type="scientific">Paenibacillus eucommiae</name>
    <dbReference type="NCBI Taxonomy" id="1355755"/>
    <lineage>
        <taxon>Bacteria</taxon>
        <taxon>Bacillati</taxon>
        <taxon>Bacillota</taxon>
        <taxon>Bacilli</taxon>
        <taxon>Bacillales</taxon>
        <taxon>Paenibacillaceae</taxon>
        <taxon>Paenibacillus</taxon>
    </lineage>
</organism>
<dbReference type="Pfam" id="PF06866">
    <property type="entry name" value="DUF1256"/>
    <property type="match status" value="1"/>
</dbReference>
<evidence type="ECO:0000313" key="2">
    <source>
        <dbReference type="Proteomes" id="UP001519287"/>
    </source>
</evidence>
<gene>
    <name evidence="1" type="ORF">J2Z66_002490</name>
</gene>
<dbReference type="Proteomes" id="UP001519287">
    <property type="component" value="Unassembled WGS sequence"/>
</dbReference>
<comment type="caution">
    <text evidence="1">The sequence shown here is derived from an EMBL/GenBank/DDBJ whole genome shotgun (WGS) entry which is preliminary data.</text>
</comment>
<dbReference type="InterPro" id="IPR023430">
    <property type="entry name" value="Pept_HybD-like_dom_sf"/>
</dbReference>
<evidence type="ECO:0000313" key="1">
    <source>
        <dbReference type="EMBL" id="MBP1990884.1"/>
    </source>
</evidence>
<dbReference type="RefSeq" id="WP_209971624.1">
    <property type="nucleotide sequence ID" value="NZ_JAGGLB010000006.1"/>
</dbReference>
<proteinExistence type="predicted"/>
<dbReference type="EMBL" id="JAGGLB010000006">
    <property type="protein sequence ID" value="MBP1990884.1"/>
    <property type="molecule type" value="Genomic_DNA"/>
</dbReference>
<reference evidence="1 2" key="1">
    <citation type="submission" date="2021-03" db="EMBL/GenBank/DDBJ databases">
        <title>Genomic Encyclopedia of Type Strains, Phase IV (KMG-IV): sequencing the most valuable type-strain genomes for metagenomic binning, comparative biology and taxonomic classification.</title>
        <authorList>
            <person name="Goeker M."/>
        </authorList>
    </citation>
    <scope>NUCLEOTIDE SEQUENCE [LARGE SCALE GENOMIC DNA]</scope>
    <source>
        <strain evidence="1 2">DSM 26048</strain>
    </source>
</reference>
<dbReference type="InterPro" id="IPR009665">
    <property type="entry name" value="YyaC"/>
</dbReference>
<dbReference type="SUPFAM" id="SSF53163">
    <property type="entry name" value="HybD-like"/>
    <property type="match status" value="1"/>
</dbReference>
<keyword evidence="2" id="KW-1185">Reference proteome</keyword>
<dbReference type="NCBIfam" id="TIGR02841">
    <property type="entry name" value="spore_YyaC"/>
    <property type="match status" value="1"/>
</dbReference>
<sequence>MLTEGNAPRERYWKKIKGGQLPAFLDTVAQESGRAAGPVVFVCIGTDRSSGDALGPLVGTLLQEAGYPHVIGTLEAPCDASNLPQRLLEIPQGATIIAIDACLGQHASVGLFQVSNQPVYPGKSVGKMLPQVGDYTIAAIVNASGPKQYAILQTTSLHLVMKMSKEIAEAVKQVFL</sequence>
<name>A0ABS4IWI3_9BACL</name>
<accession>A0ABS4IWI3</accession>